<evidence type="ECO:0000256" key="2">
    <source>
        <dbReference type="ARBA" id="ARBA00007951"/>
    </source>
</evidence>
<dbReference type="PANTHER" id="PTHR10030">
    <property type="entry name" value="ALPHA-L-FUCOSIDASE"/>
    <property type="match status" value="1"/>
</dbReference>
<dbReference type="InterPro" id="IPR013780">
    <property type="entry name" value="Glyco_hydro_b"/>
</dbReference>
<comment type="function">
    <text evidence="1">Alpha-L-fucosidase is responsible for hydrolyzing the alpha-1,6-linked fucose joined to the reducing-end N-acetylglucosamine of the carbohydrate moieties of glycoproteins.</text>
</comment>
<evidence type="ECO:0000256" key="7">
    <source>
        <dbReference type="PIRNR" id="PIRNR001092"/>
    </source>
</evidence>
<keyword evidence="6 7" id="KW-0326">Glycosidase</keyword>
<dbReference type="GO" id="GO:0016139">
    <property type="term" value="P:glycoside catabolic process"/>
    <property type="evidence" value="ECO:0007669"/>
    <property type="project" value="TreeGrafter"/>
</dbReference>
<dbReference type="InterPro" id="IPR016286">
    <property type="entry name" value="FUC_metazoa-typ"/>
</dbReference>
<dbReference type="Pfam" id="PF01120">
    <property type="entry name" value="Alpha_L_fucos"/>
    <property type="match status" value="1"/>
</dbReference>
<dbReference type="GO" id="GO:0005764">
    <property type="term" value="C:lysosome"/>
    <property type="evidence" value="ECO:0007669"/>
    <property type="project" value="TreeGrafter"/>
</dbReference>
<dbReference type="SUPFAM" id="SSF51445">
    <property type="entry name" value="(Trans)glycosidases"/>
    <property type="match status" value="1"/>
</dbReference>
<accession>A0A7S2I035</accession>
<feature type="domain" description="Glycoside hydrolase family 29 N-terminal" evidence="10">
    <location>
        <begin position="50"/>
        <end position="426"/>
    </location>
</feature>
<reference evidence="11" key="1">
    <citation type="submission" date="2021-01" db="EMBL/GenBank/DDBJ databases">
        <authorList>
            <person name="Corre E."/>
            <person name="Pelletier E."/>
            <person name="Niang G."/>
            <person name="Scheremetjew M."/>
            <person name="Finn R."/>
            <person name="Kale V."/>
            <person name="Holt S."/>
            <person name="Cochrane G."/>
            <person name="Meng A."/>
            <person name="Brown T."/>
            <person name="Cohen L."/>
        </authorList>
    </citation>
    <scope>NUCLEOTIDE SEQUENCE</scope>
    <source>
        <strain evidence="11">CCMP826</strain>
    </source>
</reference>
<keyword evidence="9" id="KW-0812">Transmembrane</keyword>
<name>A0A7S2I035_9STRA</name>
<evidence type="ECO:0000256" key="6">
    <source>
        <dbReference type="ARBA" id="ARBA00023295"/>
    </source>
</evidence>
<dbReference type="PRINTS" id="PR00741">
    <property type="entry name" value="GLHYDRLASE29"/>
</dbReference>
<keyword evidence="9" id="KW-0472">Membrane</keyword>
<dbReference type="SMART" id="SM00812">
    <property type="entry name" value="Alpha_L_fucos"/>
    <property type="match status" value="1"/>
</dbReference>
<keyword evidence="5 7" id="KW-0378">Hydrolase</keyword>
<dbReference type="GO" id="GO:0006004">
    <property type="term" value="P:fucose metabolic process"/>
    <property type="evidence" value="ECO:0007669"/>
    <property type="project" value="InterPro"/>
</dbReference>
<dbReference type="InterPro" id="IPR000933">
    <property type="entry name" value="Glyco_hydro_29"/>
</dbReference>
<feature type="transmembrane region" description="Helical" evidence="9">
    <location>
        <begin position="21"/>
        <end position="41"/>
    </location>
</feature>
<dbReference type="Gene3D" id="3.20.20.80">
    <property type="entry name" value="Glycosidases"/>
    <property type="match status" value="1"/>
</dbReference>
<evidence type="ECO:0000256" key="3">
    <source>
        <dbReference type="ARBA" id="ARBA00012662"/>
    </source>
</evidence>
<evidence type="ECO:0000256" key="1">
    <source>
        <dbReference type="ARBA" id="ARBA00004071"/>
    </source>
</evidence>
<protein>
    <recommendedName>
        <fullName evidence="3">alpha-L-fucosidase</fullName>
        <ecNumber evidence="3">3.2.1.51</ecNumber>
    </recommendedName>
</protein>
<dbReference type="InterPro" id="IPR057739">
    <property type="entry name" value="Glyco_hydro_29_N"/>
</dbReference>
<evidence type="ECO:0000256" key="8">
    <source>
        <dbReference type="PIRSR" id="PIRSR001092-1"/>
    </source>
</evidence>
<evidence type="ECO:0000256" key="5">
    <source>
        <dbReference type="ARBA" id="ARBA00022801"/>
    </source>
</evidence>
<dbReference type="InterPro" id="IPR017853">
    <property type="entry name" value="GH"/>
</dbReference>
<dbReference type="GO" id="GO:0004560">
    <property type="term" value="F:alpha-L-fucosidase activity"/>
    <property type="evidence" value="ECO:0007669"/>
    <property type="project" value="UniProtKB-EC"/>
</dbReference>
<feature type="site" description="May be important for catalysis" evidence="8">
    <location>
        <position position="356"/>
    </location>
</feature>
<comment type="similarity">
    <text evidence="2 7">Belongs to the glycosyl hydrolase 29 family.</text>
</comment>
<dbReference type="EC" id="3.2.1.51" evidence="3"/>
<dbReference type="AlphaFoldDB" id="A0A7S2I035"/>
<gene>
    <name evidence="11" type="ORF">HTAM1171_LOCUS8700</name>
</gene>
<sequence>MVDAANLRVRLRQYVNFTERYLSIRSFIVLIITVSIALRMAPMTKWSSDESTSSKYEATNESLSQHRVPNWFHNAKLGIFIHWGLYSVPGWAPTGLDFGEDTEDNSKGDEKGMTEEERWKHWFMNNAYAEWYFNTLRIDGSPTQAYHKENYGEDFTYEDFAPLFNEALKSWDPDEMASILNEVHAGYVVLTSKHHDGFLMWPSKTPNPNKPDYHATRDIVGELGSAVRKKGMRMAYYYSGGVDWTFNPQLVLNHHDILDACQQKESYTGYADAHWRELIDRYDTNVLWNDICYPADADVNTLFADFYNKKEDGAINNRFIQRKAGEYEESRSNHFDFETPEYKTFEDIRSYKWESCRGIGHSFGYNRLEGPEEHITVDELIRSFVDIVSKNGNLLLNIGPMANGTIPKLQLKRLRGLGRWLDKNGEAIFDTRPWSRASGETNVGIDVRFTQSQEALNVLLMDTPSKGDKLTVLDLKVASDSRLTLLGGEDYLDWNQEENGISITIPQSIENAPVHSISITPIPA</sequence>
<evidence type="ECO:0000256" key="9">
    <source>
        <dbReference type="SAM" id="Phobius"/>
    </source>
</evidence>
<evidence type="ECO:0000256" key="4">
    <source>
        <dbReference type="ARBA" id="ARBA00022729"/>
    </source>
</evidence>
<dbReference type="PIRSF" id="PIRSF001092">
    <property type="entry name" value="Alpha-L-fucosidase"/>
    <property type="match status" value="1"/>
</dbReference>
<organism evidence="11">
    <name type="scientific">Helicotheca tamesis</name>
    <dbReference type="NCBI Taxonomy" id="374047"/>
    <lineage>
        <taxon>Eukaryota</taxon>
        <taxon>Sar</taxon>
        <taxon>Stramenopiles</taxon>
        <taxon>Ochrophyta</taxon>
        <taxon>Bacillariophyta</taxon>
        <taxon>Mediophyceae</taxon>
        <taxon>Lithodesmiophycidae</taxon>
        <taxon>Lithodesmiales</taxon>
        <taxon>Lithodesmiaceae</taxon>
        <taxon>Helicotheca</taxon>
    </lineage>
</organism>
<keyword evidence="4" id="KW-0732">Signal</keyword>
<dbReference type="PANTHER" id="PTHR10030:SF37">
    <property type="entry name" value="ALPHA-L-FUCOSIDASE-RELATED"/>
    <property type="match status" value="1"/>
</dbReference>
<keyword evidence="9" id="KW-1133">Transmembrane helix</keyword>
<dbReference type="Gene3D" id="2.60.40.1180">
    <property type="entry name" value="Golgi alpha-mannosidase II"/>
    <property type="match status" value="1"/>
</dbReference>
<evidence type="ECO:0000313" key="11">
    <source>
        <dbReference type="EMBL" id="CAD9505199.1"/>
    </source>
</evidence>
<evidence type="ECO:0000259" key="10">
    <source>
        <dbReference type="Pfam" id="PF01120"/>
    </source>
</evidence>
<dbReference type="EMBL" id="HBGV01014177">
    <property type="protein sequence ID" value="CAD9505199.1"/>
    <property type="molecule type" value="Transcribed_RNA"/>
</dbReference>
<proteinExistence type="inferred from homology"/>